<dbReference type="Proteomes" id="UP001500621">
    <property type="component" value="Unassembled WGS sequence"/>
</dbReference>
<keyword evidence="4" id="KW-1185">Reference proteome</keyword>
<feature type="compositionally biased region" description="Polar residues" evidence="1">
    <location>
        <begin position="127"/>
        <end position="142"/>
    </location>
</feature>
<evidence type="ECO:0000256" key="1">
    <source>
        <dbReference type="SAM" id="MobiDB-lite"/>
    </source>
</evidence>
<evidence type="ECO:0000256" key="2">
    <source>
        <dbReference type="SAM" id="Phobius"/>
    </source>
</evidence>
<proteinExistence type="predicted"/>
<sequence>MSAPDHLAQRYGTPRRGRRTALLAAVAVVVAAFGGWLAWTSLVHASPDISSQLVSFDVVDDQTVTVVVQLDLDDELVEGLRSGTRTATCTLRAGAEDHLVVGELAFTPAPASGRIEQTIRTDRRATSAESLGCTTEGQPRPR</sequence>
<keyword evidence="2" id="KW-0472">Membrane</keyword>
<dbReference type="RefSeq" id="WP_345263890.1">
    <property type="nucleotide sequence ID" value="NZ_BAABIM010000001.1"/>
</dbReference>
<keyword evidence="2" id="KW-0812">Transmembrane</keyword>
<reference evidence="4" key="1">
    <citation type="journal article" date="2019" name="Int. J. Syst. Evol. Microbiol.">
        <title>The Global Catalogue of Microorganisms (GCM) 10K type strain sequencing project: providing services to taxonomists for standard genome sequencing and annotation.</title>
        <authorList>
            <consortium name="The Broad Institute Genomics Platform"/>
            <consortium name="The Broad Institute Genome Sequencing Center for Infectious Disease"/>
            <person name="Wu L."/>
            <person name="Ma J."/>
        </authorList>
    </citation>
    <scope>NUCLEOTIDE SEQUENCE [LARGE SCALE GENOMIC DNA]</scope>
    <source>
        <strain evidence="4">JCM 18127</strain>
    </source>
</reference>
<name>A0ABP8W0Y5_9ACTN</name>
<dbReference type="EMBL" id="BAABIM010000001">
    <property type="protein sequence ID" value="GAA4677367.1"/>
    <property type="molecule type" value="Genomic_DNA"/>
</dbReference>
<keyword evidence="2" id="KW-1133">Transmembrane helix</keyword>
<evidence type="ECO:0000313" key="3">
    <source>
        <dbReference type="EMBL" id="GAA4677367.1"/>
    </source>
</evidence>
<protein>
    <recommendedName>
        <fullName evidence="5">DUF4307 domain-containing protein</fullName>
    </recommendedName>
</protein>
<gene>
    <name evidence="3" type="ORF">GCM10023226_13260</name>
</gene>
<accession>A0ABP8W0Y5</accession>
<feature type="transmembrane region" description="Helical" evidence="2">
    <location>
        <begin position="21"/>
        <end position="39"/>
    </location>
</feature>
<dbReference type="InterPro" id="IPR025443">
    <property type="entry name" value="DUF4307"/>
</dbReference>
<evidence type="ECO:0000313" key="4">
    <source>
        <dbReference type="Proteomes" id="UP001500621"/>
    </source>
</evidence>
<evidence type="ECO:0008006" key="5">
    <source>
        <dbReference type="Google" id="ProtNLM"/>
    </source>
</evidence>
<dbReference type="Pfam" id="PF14155">
    <property type="entry name" value="DUF4307"/>
    <property type="match status" value="1"/>
</dbReference>
<organism evidence="3 4">
    <name type="scientific">Nocardioides nanhaiensis</name>
    <dbReference type="NCBI Taxonomy" id="1476871"/>
    <lineage>
        <taxon>Bacteria</taxon>
        <taxon>Bacillati</taxon>
        <taxon>Actinomycetota</taxon>
        <taxon>Actinomycetes</taxon>
        <taxon>Propionibacteriales</taxon>
        <taxon>Nocardioidaceae</taxon>
        <taxon>Nocardioides</taxon>
    </lineage>
</organism>
<comment type="caution">
    <text evidence="3">The sequence shown here is derived from an EMBL/GenBank/DDBJ whole genome shotgun (WGS) entry which is preliminary data.</text>
</comment>
<feature type="region of interest" description="Disordered" evidence="1">
    <location>
        <begin position="120"/>
        <end position="142"/>
    </location>
</feature>